<dbReference type="InterPro" id="IPR013087">
    <property type="entry name" value="Znf_C2H2_type"/>
</dbReference>
<feature type="domain" description="C2H2-type" evidence="12">
    <location>
        <begin position="527"/>
        <end position="554"/>
    </location>
</feature>
<keyword evidence="3" id="KW-0479">Metal-binding</keyword>
<dbReference type="SMART" id="SM00355">
    <property type="entry name" value="ZnF_C2H2"/>
    <property type="match status" value="18"/>
</dbReference>
<accession>A0AAE1D1H6</accession>
<feature type="domain" description="C2H2-type" evidence="12">
    <location>
        <begin position="583"/>
        <end position="610"/>
    </location>
</feature>
<dbReference type="EMBL" id="JAWDGP010005911">
    <property type="protein sequence ID" value="KAK3750031.1"/>
    <property type="molecule type" value="Genomic_DNA"/>
</dbReference>
<dbReference type="FunFam" id="3.30.160.60:FF:001732">
    <property type="entry name" value="Zgc:162936"/>
    <property type="match status" value="1"/>
</dbReference>
<evidence type="ECO:0000313" key="13">
    <source>
        <dbReference type="EMBL" id="KAK3750031.1"/>
    </source>
</evidence>
<evidence type="ECO:0000256" key="1">
    <source>
        <dbReference type="ARBA" id="ARBA00004123"/>
    </source>
</evidence>
<dbReference type="SUPFAM" id="SSF57667">
    <property type="entry name" value="beta-beta-alpha zinc fingers"/>
    <property type="match status" value="8"/>
</dbReference>
<reference evidence="13" key="1">
    <citation type="journal article" date="2023" name="G3 (Bethesda)">
        <title>A reference genome for the long-term kleptoplast-retaining sea slug Elysia crispata morphotype clarki.</title>
        <authorList>
            <person name="Eastman K.E."/>
            <person name="Pendleton A.L."/>
            <person name="Shaikh M.A."/>
            <person name="Suttiyut T."/>
            <person name="Ogas R."/>
            <person name="Tomko P."/>
            <person name="Gavelis G."/>
            <person name="Widhalm J.R."/>
            <person name="Wisecaver J.H."/>
        </authorList>
    </citation>
    <scope>NUCLEOTIDE SEQUENCE</scope>
    <source>
        <strain evidence="13">ECLA1</strain>
    </source>
</reference>
<feature type="domain" description="C2H2-type" evidence="12">
    <location>
        <begin position="667"/>
        <end position="694"/>
    </location>
</feature>
<dbReference type="PANTHER" id="PTHR23234">
    <property type="entry name" value="ZNF44 PROTEIN"/>
    <property type="match status" value="1"/>
</dbReference>
<evidence type="ECO:0000256" key="10">
    <source>
        <dbReference type="ARBA" id="ARBA00023242"/>
    </source>
</evidence>
<dbReference type="Gene3D" id="3.30.160.60">
    <property type="entry name" value="Classic Zinc Finger"/>
    <property type="match status" value="16"/>
</dbReference>
<sequence>MYMINRLTKVPKALEMSRPYRYEIQVFNSCCDLDLELDLVQITESNPAIKGISMAETSILQMWSCFYNQFQSSKTLTQDHENDDALIQTAGTSLLLDTGKSFAFDLLKSLNLLAEDVVKFNYILWKLEEKCLPQVVVKFENFKRSSGESDASQNDTQPGFIAQALPIAETNTVVDILNEDLTNTPVKDSYIPCNRVKSSSSILSNTLVKTESSGLQSQKTFVKCNGTGVTHDSSSEQGNIPQTSVRRSGRSVKISTRFQDVEDKILKTIKGEALTGEVCLESESYSLSKSQSSLGPELIENKRKVKSKQNEKIDGNIEVSNSLERSCPLCHTVLENDQSLETHLQVHIDSSTLYSCDHCNEMFSNLGSLRKHLLSHLGMSVKHPLCLFCGKTFKFESLLEVHIRKKHGKYCNSFLFQCTKCPKTFRSKSQLDFHSVRHADVKPYSCTVCGKNFMREKGLINHMQMHEGGGYMCAVCGKSFVSQRVLEDHCTIHTGEKPHVCDVCGKSFRLRANLRNHKQVHSTNKGIQCSKCPKSFRDMRSYNRHMLMHTGERPWRCAVCGKGFVQEVTLKKHMNLHNGENLHQCKVCLRSFVDKWGLMKHSTIHTGERPYECNVCHKTFRIKRGLEDHMKLHDVSLQLSCPLCPKTFVEKRHLDHHLRVHRGEKAYVCEICGDRFVNSMSLKVHLRRHTGEKPYKCSYCPKTFNQHGTHAAHERYHRGERPYACEYCNAAFITHSQLNIHRRKHLNIRPYKCTQCDYAATTASLLKVHSLKHSNEKPFRCPVCPAAFKRQNHLDVHARKHQTREEVVVGDDNTNIIHISSTDNGDQSEIVEPGTVTVVEVFQCSFCQASFTTQSGLEKHMKRHEIIVVTAAANQDGIFEIPTIEGAHGASSEVAYDIVLL</sequence>
<feature type="domain" description="C2H2-type" evidence="12">
    <location>
        <begin position="354"/>
        <end position="381"/>
    </location>
</feature>
<name>A0AAE1D1H6_9GAST</name>
<feature type="domain" description="C2H2-type" evidence="12">
    <location>
        <begin position="471"/>
        <end position="498"/>
    </location>
</feature>
<dbReference type="Proteomes" id="UP001283361">
    <property type="component" value="Unassembled WGS sequence"/>
</dbReference>
<dbReference type="GO" id="GO:0008270">
    <property type="term" value="F:zinc ion binding"/>
    <property type="evidence" value="ECO:0007669"/>
    <property type="project" value="UniProtKB-KW"/>
</dbReference>
<dbReference type="AlphaFoldDB" id="A0AAE1D1H6"/>
<dbReference type="FunFam" id="3.30.160.60:FF:000075">
    <property type="entry name" value="Putative zinc finger protein 536"/>
    <property type="match status" value="1"/>
</dbReference>
<feature type="domain" description="C2H2-type" evidence="12">
    <location>
        <begin position="416"/>
        <end position="443"/>
    </location>
</feature>
<dbReference type="FunFam" id="3.30.160.60:FF:000065">
    <property type="entry name" value="B-cell CLL/lymphoma 6, member B"/>
    <property type="match status" value="2"/>
</dbReference>
<keyword evidence="7" id="KW-0805">Transcription regulation</keyword>
<dbReference type="FunFam" id="3.30.160.60:FF:000624">
    <property type="entry name" value="zinc finger protein 697"/>
    <property type="match status" value="1"/>
</dbReference>
<feature type="domain" description="C2H2-type" evidence="12">
    <location>
        <begin position="842"/>
        <end position="864"/>
    </location>
</feature>
<evidence type="ECO:0000256" key="5">
    <source>
        <dbReference type="ARBA" id="ARBA00022771"/>
    </source>
</evidence>
<dbReference type="GO" id="GO:0005694">
    <property type="term" value="C:chromosome"/>
    <property type="evidence" value="ECO:0007669"/>
    <property type="project" value="UniProtKB-ARBA"/>
</dbReference>
<dbReference type="PANTHER" id="PTHR23234:SF10">
    <property type="entry name" value="RIKEN CDNA 6720489N17 GENE-RELATED"/>
    <property type="match status" value="1"/>
</dbReference>
<feature type="domain" description="C2H2-type" evidence="12">
    <location>
        <begin position="723"/>
        <end position="750"/>
    </location>
</feature>
<evidence type="ECO:0000313" key="14">
    <source>
        <dbReference type="Proteomes" id="UP001283361"/>
    </source>
</evidence>
<dbReference type="FunFam" id="3.30.160.60:FF:000446">
    <property type="entry name" value="Zinc finger protein"/>
    <property type="match status" value="1"/>
</dbReference>
<feature type="domain" description="C2H2-type" evidence="12">
    <location>
        <begin position="555"/>
        <end position="582"/>
    </location>
</feature>
<evidence type="ECO:0000256" key="2">
    <source>
        <dbReference type="ARBA" id="ARBA00006991"/>
    </source>
</evidence>
<dbReference type="GO" id="GO:0043565">
    <property type="term" value="F:sequence-specific DNA binding"/>
    <property type="evidence" value="ECO:0007669"/>
    <property type="project" value="UniProtKB-ARBA"/>
</dbReference>
<keyword evidence="10" id="KW-0539">Nucleus</keyword>
<comment type="subcellular location">
    <subcellularLocation>
        <location evidence="1">Nucleus</location>
    </subcellularLocation>
</comment>
<feature type="domain" description="C2H2-type" evidence="12">
    <location>
        <begin position="611"/>
        <end position="633"/>
    </location>
</feature>
<feature type="domain" description="C2H2-type" evidence="12">
    <location>
        <begin position="444"/>
        <end position="468"/>
    </location>
</feature>
<dbReference type="GO" id="GO:0006357">
    <property type="term" value="P:regulation of transcription by RNA polymerase II"/>
    <property type="evidence" value="ECO:0007669"/>
    <property type="project" value="UniProtKB-ARBA"/>
</dbReference>
<keyword evidence="14" id="KW-1185">Reference proteome</keyword>
<evidence type="ECO:0000256" key="7">
    <source>
        <dbReference type="ARBA" id="ARBA00023015"/>
    </source>
</evidence>
<dbReference type="GO" id="GO:0045893">
    <property type="term" value="P:positive regulation of DNA-templated transcription"/>
    <property type="evidence" value="ECO:0007669"/>
    <property type="project" value="UniProtKB-ARBA"/>
</dbReference>
<keyword evidence="9" id="KW-0804">Transcription</keyword>
<keyword evidence="8" id="KW-0238">DNA-binding</keyword>
<keyword evidence="6" id="KW-0862">Zinc</keyword>
<dbReference type="GO" id="GO:0005634">
    <property type="term" value="C:nucleus"/>
    <property type="evidence" value="ECO:0007669"/>
    <property type="project" value="UniProtKB-SubCell"/>
</dbReference>
<protein>
    <recommendedName>
        <fullName evidence="12">C2H2-type domain-containing protein</fullName>
    </recommendedName>
</protein>
<feature type="domain" description="C2H2-type" evidence="12">
    <location>
        <begin position="695"/>
        <end position="722"/>
    </location>
</feature>
<dbReference type="InterPro" id="IPR050758">
    <property type="entry name" value="Znf_C2H2-type"/>
</dbReference>
<dbReference type="PROSITE" id="PS50157">
    <property type="entry name" value="ZINC_FINGER_C2H2_2"/>
    <property type="match status" value="17"/>
</dbReference>
<evidence type="ECO:0000256" key="9">
    <source>
        <dbReference type="ARBA" id="ARBA00023163"/>
    </source>
</evidence>
<evidence type="ECO:0000256" key="3">
    <source>
        <dbReference type="ARBA" id="ARBA00022723"/>
    </source>
</evidence>
<dbReference type="InterPro" id="IPR036236">
    <property type="entry name" value="Znf_C2H2_sf"/>
</dbReference>
<feature type="domain" description="C2H2-type" evidence="12">
    <location>
        <begin position="779"/>
        <end position="806"/>
    </location>
</feature>
<evidence type="ECO:0000256" key="4">
    <source>
        <dbReference type="ARBA" id="ARBA00022737"/>
    </source>
</evidence>
<feature type="domain" description="C2H2-type" evidence="12">
    <location>
        <begin position="751"/>
        <end position="778"/>
    </location>
</feature>
<evidence type="ECO:0000256" key="11">
    <source>
        <dbReference type="PROSITE-ProRule" id="PRU00042"/>
    </source>
</evidence>
<keyword evidence="5 11" id="KW-0863">Zinc-finger</keyword>
<dbReference type="Pfam" id="PF13912">
    <property type="entry name" value="zf-C2H2_6"/>
    <property type="match status" value="2"/>
</dbReference>
<evidence type="ECO:0000256" key="8">
    <source>
        <dbReference type="ARBA" id="ARBA00023125"/>
    </source>
</evidence>
<proteinExistence type="inferred from homology"/>
<comment type="similarity">
    <text evidence="2">Belongs to the krueppel C2H2-type zinc-finger protein family.</text>
</comment>
<evidence type="ECO:0000259" key="12">
    <source>
        <dbReference type="PROSITE" id="PS50157"/>
    </source>
</evidence>
<feature type="domain" description="C2H2-type" evidence="12">
    <location>
        <begin position="499"/>
        <end position="526"/>
    </location>
</feature>
<dbReference type="FunFam" id="3.30.160.60:FF:002343">
    <property type="entry name" value="Zinc finger protein 33A"/>
    <property type="match status" value="1"/>
</dbReference>
<dbReference type="Pfam" id="PF00096">
    <property type="entry name" value="zf-C2H2"/>
    <property type="match status" value="11"/>
</dbReference>
<dbReference type="FunFam" id="3.30.160.60:FF:001289">
    <property type="entry name" value="Zinc finger protein 574"/>
    <property type="match status" value="1"/>
</dbReference>
<feature type="domain" description="C2H2-type" evidence="12">
    <location>
        <begin position="639"/>
        <end position="666"/>
    </location>
</feature>
<comment type="caution">
    <text evidence="13">The sequence shown here is derived from an EMBL/GenBank/DDBJ whole genome shotgun (WGS) entry which is preliminary data.</text>
</comment>
<dbReference type="FunFam" id="3.30.160.60:FF:000706">
    <property type="entry name" value="Zinc finger protein"/>
    <property type="match status" value="1"/>
</dbReference>
<gene>
    <name evidence="13" type="ORF">RRG08_027355</name>
</gene>
<dbReference type="PROSITE" id="PS00028">
    <property type="entry name" value="ZINC_FINGER_C2H2_1"/>
    <property type="match status" value="15"/>
</dbReference>
<feature type="domain" description="C2H2-type" evidence="12">
    <location>
        <begin position="384"/>
        <end position="407"/>
    </location>
</feature>
<evidence type="ECO:0000256" key="6">
    <source>
        <dbReference type="ARBA" id="ARBA00022833"/>
    </source>
</evidence>
<organism evidence="13 14">
    <name type="scientific">Elysia crispata</name>
    <name type="common">lettuce slug</name>
    <dbReference type="NCBI Taxonomy" id="231223"/>
    <lineage>
        <taxon>Eukaryota</taxon>
        <taxon>Metazoa</taxon>
        <taxon>Spiralia</taxon>
        <taxon>Lophotrochozoa</taxon>
        <taxon>Mollusca</taxon>
        <taxon>Gastropoda</taxon>
        <taxon>Heterobranchia</taxon>
        <taxon>Euthyneura</taxon>
        <taxon>Panpulmonata</taxon>
        <taxon>Sacoglossa</taxon>
        <taxon>Placobranchoidea</taxon>
        <taxon>Plakobranchidae</taxon>
        <taxon>Elysia</taxon>
    </lineage>
</organism>
<keyword evidence="4" id="KW-0677">Repeat</keyword>